<comment type="caution">
    <text evidence="3">The sequence shown here is derived from an EMBL/GenBank/DDBJ whole genome shotgun (WGS) entry which is preliminary data.</text>
</comment>
<dbReference type="SUPFAM" id="SSF53067">
    <property type="entry name" value="Actin-like ATPase domain"/>
    <property type="match status" value="2"/>
</dbReference>
<proteinExistence type="predicted"/>
<evidence type="ECO:0000313" key="3">
    <source>
        <dbReference type="EMBL" id="MBO1752304.1"/>
    </source>
</evidence>
<reference evidence="3" key="1">
    <citation type="submission" date="2021-03" db="EMBL/GenBank/DDBJ databases">
        <title>Actinotalea soli sp. nov., isolated from soil.</title>
        <authorList>
            <person name="Ping W."/>
            <person name="Zhang J."/>
        </authorList>
    </citation>
    <scope>NUCLEOTIDE SEQUENCE</scope>
    <source>
        <strain evidence="3">BY-33</strain>
    </source>
</reference>
<dbReference type="Gene3D" id="3.30.420.40">
    <property type="match status" value="2"/>
</dbReference>
<dbReference type="InterPro" id="IPR000905">
    <property type="entry name" value="Gcp-like_dom"/>
</dbReference>
<dbReference type="GO" id="GO:0002949">
    <property type="term" value="P:tRNA threonylcarbamoyladenosine modification"/>
    <property type="evidence" value="ECO:0007669"/>
    <property type="project" value="InterPro"/>
</dbReference>
<dbReference type="Pfam" id="PF00814">
    <property type="entry name" value="TsaD"/>
    <property type="match status" value="1"/>
</dbReference>
<dbReference type="Proteomes" id="UP000664209">
    <property type="component" value="Unassembled WGS sequence"/>
</dbReference>
<keyword evidence="4" id="KW-1185">Reference proteome</keyword>
<organism evidence="3 4">
    <name type="scientific">Actinotalea soli</name>
    <dbReference type="NCBI Taxonomy" id="2819234"/>
    <lineage>
        <taxon>Bacteria</taxon>
        <taxon>Bacillati</taxon>
        <taxon>Actinomycetota</taxon>
        <taxon>Actinomycetes</taxon>
        <taxon>Micrococcales</taxon>
        <taxon>Cellulomonadaceae</taxon>
        <taxon>Actinotalea</taxon>
    </lineage>
</organism>
<gene>
    <name evidence="3" type="primary">tsaB</name>
    <name evidence="3" type="ORF">J4G33_10870</name>
</gene>
<dbReference type="EMBL" id="JAGEMK010000005">
    <property type="protein sequence ID" value="MBO1752304.1"/>
    <property type="molecule type" value="Genomic_DNA"/>
</dbReference>
<dbReference type="InterPro" id="IPR022496">
    <property type="entry name" value="T6A_TsaB"/>
</dbReference>
<evidence type="ECO:0000256" key="1">
    <source>
        <dbReference type="SAM" id="MobiDB-lite"/>
    </source>
</evidence>
<sequence>MPLLALDTSADICVSLVADPRPGPWLASTLGTLASRRVVEQRRHAELLAPMIEEVLGEAEVDRRDLTAVVVGTGPAPFTGLRAGLVTARTLALALGVPVHGVCSLEAVAAQALTDLDAAAEVLVVTDARRRELYAARYRRRDPATPRGELPEVVALDGPLVDSAVALQERGAAQGATVVGAGAALHPEHLAGDPEVVVDPAVLAVLALRRAERGESMPTEPLYLRRPDVTPSAGRKRVSG</sequence>
<dbReference type="NCBIfam" id="TIGR03725">
    <property type="entry name" value="T6A_YeaZ"/>
    <property type="match status" value="1"/>
</dbReference>
<accession>A0A939RU77</accession>
<evidence type="ECO:0000313" key="4">
    <source>
        <dbReference type="Proteomes" id="UP000664209"/>
    </source>
</evidence>
<dbReference type="GO" id="GO:0005829">
    <property type="term" value="C:cytosol"/>
    <property type="evidence" value="ECO:0007669"/>
    <property type="project" value="TreeGrafter"/>
</dbReference>
<dbReference type="PANTHER" id="PTHR11735:SF11">
    <property type="entry name" value="TRNA THREONYLCARBAMOYLADENOSINE BIOSYNTHESIS PROTEIN TSAB"/>
    <property type="match status" value="1"/>
</dbReference>
<dbReference type="InterPro" id="IPR043129">
    <property type="entry name" value="ATPase_NBD"/>
</dbReference>
<evidence type="ECO:0000259" key="2">
    <source>
        <dbReference type="Pfam" id="PF00814"/>
    </source>
</evidence>
<dbReference type="CDD" id="cd24032">
    <property type="entry name" value="ASKHA_NBD_TsaB"/>
    <property type="match status" value="1"/>
</dbReference>
<feature type="domain" description="Gcp-like" evidence="2">
    <location>
        <begin position="41"/>
        <end position="140"/>
    </location>
</feature>
<feature type="region of interest" description="Disordered" evidence="1">
    <location>
        <begin position="219"/>
        <end position="240"/>
    </location>
</feature>
<dbReference type="RefSeq" id="WP_208055996.1">
    <property type="nucleotide sequence ID" value="NZ_JAGEMK010000005.1"/>
</dbReference>
<dbReference type="PANTHER" id="PTHR11735">
    <property type="entry name" value="TRNA N6-ADENOSINE THREONYLCARBAMOYLTRANSFERASE"/>
    <property type="match status" value="1"/>
</dbReference>
<protein>
    <submittedName>
        <fullName evidence="3">tRNA (Adenosine(37)-N6)-threonylcarbamoyltransferase complex dimerization subunit type 1 TsaB</fullName>
    </submittedName>
</protein>
<dbReference type="AlphaFoldDB" id="A0A939RU77"/>
<name>A0A939RU77_9CELL</name>